<accession>A0A553WH49</accession>
<dbReference type="EMBL" id="VKKU01000001">
    <property type="protein sequence ID" value="TSB04023.1"/>
    <property type="molecule type" value="Genomic_DNA"/>
</dbReference>
<keyword evidence="2" id="KW-1185">Reference proteome</keyword>
<proteinExistence type="predicted"/>
<evidence type="ECO:0000313" key="1">
    <source>
        <dbReference type="EMBL" id="TSB04023.1"/>
    </source>
</evidence>
<dbReference type="RefSeq" id="WP_143774896.1">
    <property type="nucleotide sequence ID" value="NZ_VKKU01000001.1"/>
</dbReference>
<dbReference type="OrthoDB" id="7595130at2"/>
<name>A0A553WH49_9SPHN</name>
<dbReference type="AlphaFoldDB" id="A0A553WH49"/>
<sequence length="139" mass="14806">MIHERQEDMRNDAKAVGYSRESRASWIGSKLAQTTGIGIDQLDAVHNYMWLRILQNNAATPTATNEADHLAMHIVKLALLAETAAADGGPKAAMAAVMEASGNEVDPLLAQNFLRLASSSIFWMALDSGGGARGIQANA</sequence>
<reference evidence="1 2" key="1">
    <citation type="submission" date="2019-07" db="EMBL/GenBank/DDBJ databases">
        <authorList>
            <person name="Park M."/>
        </authorList>
    </citation>
    <scope>NUCLEOTIDE SEQUENCE [LARGE SCALE GENOMIC DNA]</scope>
    <source>
        <strain evidence="1 2">KCTC32445</strain>
    </source>
</reference>
<organism evidence="1 2">
    <name type="scientific">Sphingorhabdus contaminans</name>
    <dbReference type="NCBI Taxonomy" id="1343899"/>
    <lineage>
        <taxon>Bacteria</taxon>
        <taxon>Pseudomonadati</taxon>
        <taxon>Pseudomonadota</taxon>
        <taxon>Alphaproteobacteria</taxon>
        <taxon>Sphingomonadales</taxon>
        <taxon>Sphingomonadaceae</taxon>
        <taxon>Sphingorhabdus</taxon>
    </lineage>
</organism>
<evidence type="ECO:0000313" key="2">
    <source>
        <dbReference type="Proteomes" id="UP000320160"/>
    </source>
</evidence>
<comment type="caution">
    <text evidence="1">The sequence shown here is derived from an EMBL/GenBank/DDBJ whole genome shotgun (WGS) entry which is preliminary data.</text>
</comment>
<protein>
    <submittedName>
        <fullName evidence="1">Uncharacterized protein</fullName>
    </submittedName>
</protein>
<dbReference type="Proteomes" id="UP000320160">
    <property type="component" value="Unassembled WGS sequence"/>
</dbReference>
<gene>
    <name evidence="1" type="ORF">FOM92_00835</name>
</gene>